<proteinExistence type="predicted"/>
<accession>A0A0E9PKP1</accession>
<dbReference type="AlphaFoldDB" id="A0A0E9PKP1"/>
<dbReference type="EMBL" id="GBXM01103740">
    <property type="protein sequence ID" value="JAH04837.1"/>
    <property type="molecule type" value="Transcribed_RNA"/>
</dbReference>
<reference evidence="1" key="2">
    <citation type="journal article" date="2015" name="Fish Shellfish Immunol.">
        <title>Early steps in the European eel (Anguilla anguilla)-Vibrio vulnificus interaction in the gills: Role of the RtxA13 toxin.</title>
        <authorList>
            <person name="Callol A."/>
            <person name="Pajuelo D."/>
            <person name="Ebbesson L."/>
            <person name="Teles M."/>
            <person name="MacKenzie S."/>
            <person name="Amaro C."/>
        </authorList>
    </citation>
    <scope>NUCLEOTIDE SEQUENCE</scope>
</reference>
<organism evidence="1">
    <name type="scientific">Anguilla anguilla</name>
    <name type="common">European freshwater eel</name>
    <name type="synonym">Muraena anguilla</name>
    <dbReference type="NCBI Taxonomy" id="7936"/>
    <lineage>
        <taxon>Eukaryota</taxon>
        <taxon>Metazoa</taxon>
        <taxon>Chordata</taxon>
        <taxon>Craniata</taxon>
        <taxon>Vertebrata</taxon>
        <taxon>Euteleostomi</taxon>
        <taxon>Actinopterygii</taxon>
        <taxon>Neopterygii</taxon>
        <taxon>Teleostei</taxon>
        <taxon>Anguilliformes</taxon>
        <taxon>Anguillidae</taxon>
        <taxon>Anguilla</taxon>
    </lineage>
</organism>
<sequence>MKTGTKQNLFNLHQLFHPITKPKNENLTTWKSLNRLDKVRSYV</sequence>
<protein>
    <submittedName>
        <fullName evidence="1">Uncharacterized protein</fullName>
    </submittedName>
</protein>
<name>A0A0E9PKP1_ANGAN</name>
<reference evidence="1" key="1">
    <citation type="submission" date="2014-11" db="EMBL/GenBank/DDBJ databases">
        <authorList>
            <person name="Amaro Gonzalez C."/>
        </authorList>
    </citation>
    <scope>NUCLEOTIDE SEQUENCE</scope>
</reference>
<evidence type="ECO:0000313" key="1">
    <source>
        <dbReference type="EMBL" id="JAH04837.1"/>
    </source>
</evidence>